<evidence type="ECO:0000256" key="4">
    <source>
        <dbReference type="ARBA" id="ARBA00032988"/>
    </source>
</evidence>
<sequence>MIKLDVLAIGGLKRDEEGKVYDAFSTSVLIRTDERIIVVDTSTPFMKPAIKTSFKQIGVFPKDIDTIILTHSHHDHIGNNDMFENAEILMHPAEQGNVSGAKPIEINKEILPGVKIVHTPGHTEGSISIFVKADQKYVISGDALPRHGNYEKMTPPMINIDPGLAMESIKMITKYADVIIPGHDPPFLVNR</sequence>
<dbReference type="SMART" id="SM00849">
    <property type="entry name" value="Lactamase_B"/>
    <property type="match status" value="1"/>
</dbReference>
<dbReference type="Proteomes" id="UP000030787">
    <property type="component" value="Chromosome"/>
</dbReference>
<reference evidence="8 9" key="1">
    <citation type="journal article" date="2014" name="Appl. Environ. Microbiol.">
        <title>Comparative Genome Analysis of 'Candidatus Methanoplasma termitum' Indicates a New Mode of Energy Metabolism in the Seventh Order of Methanogens.</title>
        <authorList>
            <person name="Lang K."/>
            <person name="Schuldes J."/>
            <person name="Klingl A."/>
            <person name="Poehlein A."/>
            <person name="Daniel R."/>
            <person name="Brune A."/>
        </authorList>
    </citation>
    <scope>NUCLEOTIDE SEQUENCE [LARGE SCALE GENOMIC DNA]</scope>
    <source>
        <strain evidence="9">Mpt1</strain>
    </source>
</reference>
<proteinExistence type="predicted"/>
<evidence type="ECO:0000256" key="3">
    <source>
        <dbReference type="ARBA" id="ARBA00014856"/>
    </source>
</evidence>
<protein>
    <recommendedName>
        <fullName evidence="3">Metallo-beta-lactamase domain-containing protein 1</fullName>
    </recommendedName>
    <alternativeName>
        <fullName evidence="4">Endoribonuclease MBLAC1</fullName>
    </alternativeName>
</protein>
<comment type="subcellular location">
    <subcellularLocation>
        <location evidence="1">Cytoplasm</location>
        <location evidence="1">Cytosol</location>
    </subcellularLocation>
</comment>
<evidence type="ECO:0000256" key="5">
    <source>
        <dbReference type="ARBA" id="ARBA00044690"/>
    </source>
</evidence>
<comment type="subunit">
    <text evidence="2">Homodimer.</text>
</comment>
<dbReference type="GO" id="GO:0005829">
    <property type="term" value="C:cytosol"/>
    <property type="evidence" value="ECO:0007669"/>
    <property type="project" value="UniProtKB-SubCell"/>
</dbReference>
<evidence type="ECO:0000256" key="6">
    <source>
        <dbReference type="ARBA" id="ARBA00045869"/>
    </source>
</evidence>
<dbReference type="InterPro" id="IPR001279">
    <property type="entry name" value="Metallo-B-lactamas"/>
</dbReference>
<evidence type="ECO:0000256" key="2">
    <source>
        <dbReference type="ARBA" id="ARBA00011738"/>
    </source>
</evidence>
<dbReference type="AlphaFoldDB" id="A0A0A7LG10"/>
<dbReference type="PANTHER" id="PTHR23200:SF48">
    <property type="entry name" value="METALLO-BETA-LACTAMASE DOMAIN-CONTAINING PROTEIN 1"/>
    <property type="match status" value="1"/>
</dbReference>
<dbReference type="GeneID" id="24819026"/>
<dbReference type="HOGENOM" id="CLU_030571_2_6_2"/>
<dbReference type="Pfam" id="PF00753">
    <property type="entry name" value="Lactamase_B"/>
    <property type="match status" value="2"/>
</dbReference>
<dbReference type="STRING" id="1577791.Mpt1_c13660"/>
<comment type="function">
    <text evidence="6">Endoribonuclease that catalyzes the hydrolysis of histone-coding pre-mRNA 3'-end. Involved in histone pre-mRNA processing during the S-phase of the cell cycle, which is required for entering/progressing through S-phase. Cleaves histone pre-mRNA at a major and a minor cleavage site after the 5'-ACCCA-3' and the 5'-ACCCACA-3' sequence, respectively, and located downstream of the stem-loop. May require the presence of the HDE element located at the histone pre-RNA 3'-end to avoid non-specific cleavage.</text>
</comment>
<dbReference type="Gene3D" id="3.60.15.10">
    <property type="entry name" value="Ribonuclease Z/Hydroxyacylglutathione hydrolase-like"/>
    <property type="match status" value="1"/>
</dbReference>
<accession>A0A0A7LG10</accession>
<gene>
    <name evidence="8" type="primary">gloB2</name>
    <name evidence="8" type="ORF">Mpt1_c13660</name>
</gene>
<dbReference type="KEGG" id="mear:Mpt1_c13660"/>
<organism evidence="8 9">
    <name type="scientific">Candidatus Methanoplasma termitum</name>
    <dbReference type="NCBI Taxonomy" id="1577791"/>
    <lineage>
        <taxon>Archaea</taxon>
        <taxon>Methanobacteriati</taxon>
        <taxon>Thermoplasmatota</taxon>
        <taxon>Thermoplasmata</taxon>
        <taxon>Methanomassiliicoccales</taxon>
        <taxon>Methanomassiliicoccaceae</taxon>
        <taxon>Candidatus Methanoplasma</taxon>
    </lineage>
</organism>
<feature type="domain" description="Metallo-beta-lactamase" evidence="7">
    <location>
        <begin position="24"/>
        <end position="183"/>
    </location>
</feature>
<keyword evidence="9" id="KW-1185">Reference proteome</keyword>
<evidence type="ECO:0000313" key="8">
    <source>
        <dbReference type="EMBL" id="AIZ57227.1"/>
    </source>
</evidence>
<dbReference type="EMBL" id="CP010070">
    <property type="protein sequence ID" value="AIZ57227.1"/>
    <property type="molecule type" value="Genomic_DNA"/>
</dbReference>
<dbReference type="OrthoDB" id="197151at2157"/>
<dbReference type="InterPro" id="IPR039344">
    <property type="entry name" value="MBLAC1"/>
</dbReference>
<dbReference type="GO" id="GO:0016787">
    <property type="term" value="F:hydrolase activity"/>
    <property type="evidence" value="ECO:0007669"/>
    <property type="project" value="UniProtKB-KW"/>
</dbReference>
<dbReference type="InterPro" id="IPR036866">
    <property type="entry name" value="RibonucZ/Hydroxyglut_hydro"/>
</dbReference>
<comment type="catalytic activity">
    <reaction evidence="5">
        <text>a ribonucleotidyl-ribonucleotide-RNA + H2O = a 3'-end ribonucleotide-RNA + a 5'-end 5'-phospho-ribonucleoside-RNA + H(+)</text>
        <dbReference type="Rhea" id="RHEA:68096"/>
        <dbReference type="Rhea" id="RHEA-COMP:15179"/>
        <dbReference type="Rhea" id="RHEA-COMP:17355"/>
        <dbReference type="Rhea" id="RHEA-COMP:17428"/>
        <dbReference type="ChEBI" id="CHEBI:15377"/>
        <dbReference type="ChEBI" id="CHEBI:15378"/>
        <dbReference type="ChEBI" id="CHEBI:74896"/>
        <dbReference type="ChEBI" id="CHEBI:138282"/>
        <dbReference type="ChEBI" id="CHEBI:173118"/>
    </reaction>
    <physiologicalReaction direction="left-to-right" evidence="5">
        <dbReference type="Rhea" id="RHEA:68097"/>
    </physiologicalReaction>
</comment>
<evidence type="ECO:0000313" key="9">
    <source>
        <dbReference type="Proteomes" id="UP000030787"/>
    </source>
</evidence>
<evidence type="ECO:0000259" key="7">
    <source>
        <dbReference type="SMART" id="SM00849"/>
    </source>
</evidence>
<dbReference type="RefSeq" id="WP_048113367.1">
    <property type="nucleotide sequence ID" value="NZ_CP010070.1"/>
</dbReference>
<keyword evidence="8" id="KW-0378">Hydrolase</keyword>
<dbReference type="PANTHER" id="PTHR23200">
    <property type="entry name" value="METALLO-BETA-LACTAMASE DOMAIN-CONTAINING PROTEIN 1"/>
    <property type="match status" value="1"/>
</dbReference>
<evidence type="ECO:0000256" key="1">
    <source>
        <dbReference type="ARBA" id="ARBA00004514"/>
    </source>
</evidence>
<dbReference type="SUPFAM" id="SSF56281">
    <property type="entry name" value="Metallo-hydrolase/oxidoreductase"/>
    <property type="match status" value="1"/>
</dbReference>
<name>A0A0A7LG10_9ARCH</name>
<dbReference type="CDD" id="cd07711">
    <property type="entry name" value="MBLAC1-like_MBL-fold"/>
    <property type="match status" value="1"/>
</dbReference>